<evidence type="ECO:0000313" key="3">
    <source>
        <dbReference type="Proteomes" id="UP000037931"/>
    </source>
</evidence>
<protein>
    <submittedName>
        <fullName evidence="2">Uncharacterized protein</fullName>
    </submittedName>
</protein>
<evidence type="ECO:0000256" key="1">
    <source>
        <dbReference type="SAM" id="MobiDB-lite"/>
    </source>
</evidence>
<evidence type="ECO:0000313" key="2">
    <source>
        <dbReference type="EMBL" id="KPA88189.1"/>
    </source>
</evidence>
<accession>A0A0M9GD72</accession>
<sequence length="469" mass="50828">MSVGSIISSAPRLVQNSESRAGHIPSVREPDRTQADDGPGGAGSAERASPPGQAGQSAFRALLSTPAAASALIQQEKIDVLIEPLKQANAVFAQISRPSPLQDARQAFEKHFPHAPRPVDLNHIHLKVHQLADTAQAEDKLVASPSVAELIVAHYSGRDIDDLHGRYPFAPGTLYYNPGNSYRRGEATAASDGKPLLPGFTSTQDILHFIRQLPSNQATDLARQQTQAFITPDKNGRTPHEVLGDIRKQQITLEARQQDNDSILGKASKALVAAIANHPSAADLARAYPDEHSRPRVHGLSVRASSGNHVFPPLTLPGPFVMEQPGSGDEGSLFVLCLPGWGLKEFGSRQELMASVAASPALSKFLPEEVQARLPDGTRHEFNALEPIPSDTRIFAHSVRQQLDKLERDTRYRLEQAGKRGVSLDEFDGIVGHSARDFRRSFEPPRFVSHPPAPRQPGVSALTAMPLRA</sequence>
<organism evidence="2 3">
    <name type="scientific">Pseudomonas asplenii</name>
    <dbReference type="NCBI Taxonomy" id="53407"/>
    <lineage>
        <taxon>Bacteria</taxon>
        <taxon>Pseudomonadati</taxon>
        <taxon>Pseudomonadota</taxon>
        <taxon>Gammaproteobacteria</taxon>
        <taxon>Pseudomonadales</taxon>
        <taxon>Pseudomonadaceae</taxon>
        <taxon>Pseudomonas</taxon>
    </lineage>
</organism>
<feature type="compositionally biased region" description="Polar residues" evidence="1">
    <location>
        <begin position="1"/>
        <end position="19"/>
    </location>
</feature>
<proteinExistence type="predicted"/>
<dbReference type="Proteomes" id="UP000037931">
    <property type="component" value="Unassembled WGS sequence"/>
</dbReference>
<feature type="region of interest" description="Disordered" evidence="1">
    <location>
        <begin position="1"/>
        <end position="57"/>
    </location>
</feature>
<feature type="compositionally biased region" description="Basic and acidic residues" evidence="1">
    <location>
        <begin position="26"/>
        <end position="35"/>
    </location>
</feature>
<keyword evidence="3" id="KW-1185">Reference proteome</keyword>
<feature type="region of interest" description="Disordered" evidence="1">
    <location>
        <begin position="443"/>
        <end position="469"/>
    </location>
</feature>
<dbReference type="AlphaFoldDB" id="A0A0M9GD72"/>
<dbReference type="EMBL" id="JSYZ01000022">
    <property type="protein sequence ID" value="KPA88189.1"/>
    <property type="molecule type" value="Genomic_DNA"/>
</dbReference>
<comment type="caution">
    <text evidence="2">The sequence shown here is derived from an EMBL/GenBank/DDBJ whole genome shotgun (WGS) entry which is preliminary data.</text>
</comment>
<name>A0A0M9GD72_9PSED</name>
<gene>
    <name evidence="2" type="ORF">PF66_05241</name>
</gene>
<reference evidence="2 3" key="1">
    <citation type="journal article" date="2015" name="PLoS ONE">
        <title>Rice-Infecting Pseudomonas Genomes Are Highly Accessorized and Harbor Multiple Putative Virulence Mechanisms to Cause Sheath Brown Rot.</title>
        <authorList>
            <person name="Quibod I.L."/>
            <person name="Grande G."/>
            <person name="Oreiro E.G."/>
            <person name="Borja F.N."/>
            <person name="Dossa G.S."/>
            <person name="Mauleon R."/>
            <person name="Cruz C.V."/>
            <person name="Oliva R."/>
        </authorList>
    </citation>
    <scope>NUCLEOTIDE SEQUENCE [LARGE SCALE GENOMIC DNA]</scope>
    <source>
        <strain evidence="2 3">IRRI 6609</strain>
    </source>
</reference>
<dbReference type="OrthoDB" id="9968794at2"/>
<dbReference type="PATRIC" id="fig|50340.43.peg.2949"/>
<dbReference type="RefSeq" id="WP_152973083.1">
    <property type="nucleotide sequence ID" value="NZ_JSYZ01000022.1"/>
</dbReference>